<dbReference type="AlphaFoldDB" id="A0A1E7Q704"/>
<evidence type="ECO:0000313" key="3">
    <source>
        <dbReference type="Proteomes" id="UP000242258"/>
    </source>
</evidence>
<proteinExistence type="predicted"/>
<gene>
    <name evidence="2" type="ORF">BI198_09840</name>
</gene>
<dbReference type="Pfam" id="PF16956">
    <property type="entry name" value="Porin_7"/>
    <property type="match status" value="1"/>
</dbReference>
<dbReference type="RefSeq" id="WP_070049397.1">
    <property type="nucleotide sequence ID" value="NZ_CBCSDO010000004.1"/>
</dbReference>
<keyword evidence="3" id="KW-1185">Reference proteome</keyword>
<keyword evidence="1" id="KW-0732">Signal</keyword>
<feature type="chain" id="PRO_5009200449" evidence="1">
    <location>
        <begin position="20"/>
        <end position="264"/>
    </location>
</feature>
<dbReference type="OrthoDB" id="5758646at2"/>
<dbReference type="InterPro" id="IPR031593">
    <property type="entry name" value="Porin_7"/>
</dbReference>
<protein>
    <submittedName>
        <fullName evidence="2">Putative porin</fullName>
    </submittedName>
</protein>
<feature type="signal peptide" evidence="1">
    <location>
        <begin position="1"/>
        <end position="19"/>
    </location>
</feature>
<dbReference type="EMBL" id="MKEK01000001">
    <property type="protein sequence ID" value="OEY69828.1"/>
    <property type="molecule type" value="Genomic_DNA"/>
</dbReference>
<reference evidence="3" key="1">
    <citation type="submission" date="2016-09" db="EMBL/GenBank/DDBJ databases">
        <authorList>
            <person name="Wan X."/>
            <person name="Hou S."/>
        </authorList>
    </citation>
    <scope>NUCLEOTIDE SEQUENCE [LARGE SCALE GENOMIC DNA]</scope>
    <source>
        <strain evidence="3">KH87</strain>
    </source>
</reference>
<name>A0A1E7Q704_9GAMM</name>
<dbReference type="Proteomes" id="UP000242258">
    <property type="component" value="Unassembled WGS sequence"/>
</dbReference>
<accession>A0A1E7Q704</accession>
<organism evidence="2 3">
    <name type="scientific">Rheinheimera salexigens</name>
    <dbReference type="NCBI Taxonomy" id="1628148"/>
    <lineage>
        <taxon>Bacteria</taxon>
        <taxon>Pseudomonadati</taxon>
        <taxon>Pseudomonadota</taxon>
        <taxon>Gammaproteobacteria</taxon>
        <taxon>Chromatiales</taxon>
        <taxon>Chromatiaceae</taxon>
        <taxon>Rheinheimera</taxon>
    </lineage>
</organism>
<evidence type="ECO:0000313" key="2">
    <source>
        <dbReference type="EMBL" id="OEY69828.1"/>
    </source>
</evidence>
<sequence>MSFKYILPIMALTASATIAAEEYQLFTELKADHVRVSGENETNWALDGTYFFDKKQTLGPLDQFEYINKVSNIGASFNRVFDNNVWAVDGEYFFANNIVVSASHQYFGSDFNVSTFGLGYLLADNFIVRAEAIKPKDESTAFLFSASYDLQLQNNDYIGFTAKVDDEFDYFEISSKYFASFGQASYFAIGLGLADYDGTTAWNTELDYYFTKMTSVGVTYNKQDDFSVNAKHYLSSNWALNAGYGSNADTSAVKVYSLSVIGQF</sequence>
<evidence type="ECO:0000256" key="1">
    <source>
        <dbReference type="SAM" id="SignalP"/>
    </source>
</evidence>
<comment type="caution">
    <text evidence="2">The sequence shown here is derived from an EMBL/GenBank/DDBJ whole genome shotgun (WGS) entry which is preliminary data.</text>
</comment>